<sequence>MKTLIVDDDPILCRLLASQLAALDVGDVRSHVRGREALVQVARGEAEVGLIFADLRMPELDGIEFVRELARFGYRGSLILMSGEDPRILHSAERLARAHGLRVLGSLSKPTTPAGLRAVLDRHVSGMAASQASFRTFYSEELRRAIAAGALVNHYQPTVSLTTGAVVGVESLVRWNHPERGLVYPDEFVPLAEQSGLIDELTQAVLRTALDDARRWFDAGYALQIAVNVSMDNLVALDFPEMVMEELAASGVPPERLVLEVTESRLMQNSVVVLDILARLRLRRITLSIDDFGTGHSSLVQLRDLPFNELKIDRGFVHGACEDEGLRAIVEANQRLARSLGLRTVAEGVETRAEWELLRSCGCDFAQGWFVSSPMPGHELPEWFEDWEIRRPRLLEPLAEAVD</sequence>
<feature type="domain" description="EAL" evidence="3">
    <location>
        <begin position="135"/>
        <end position="388"/>
    </location>
</feature>
<accession>A0ABX1MTF8</accession>
<dbReference type="CDD" id="cd01948">
    <property type="entry name" value="EAL"/>
    <property type="match status" value="1"/>
</dbReference>
<keyword evidence="5" id="KW-1185">Reference proteome</keyword>
<dbReference type="InterPro" id="IPR011006">
    <property type="entry name" value="CheY-like_superfamily"/>
</dbReference>
<keyword evidence="1" id="KW-0597">Phosphoprotein</keyword>
<dbReference type="InterPro" id="IPR001789">
    <property type="entry name" value="Sig_transdc_resp-reg_receiver"/>
</dbReference>
<evidence type="ECO:0000256" key="1">
    <source>
        <dbReference type="PROSITE-ProRule" id="PRU00169"/>
    </source>
</evidence>
<name>A0ABX1MTF8_9RHOO</name>
<dbReference type="Proteomes" id="UP000652074">
    <property type="component" value="Unassembled WGS sequence"/>
</dbReference>
<dbReference type="SMART" id="SM00448">
    <property type="entry name" value="REC"/>
    <property type="match status" value="1"/>
</dbReference>
<dbReference type="Pfam" id="PF00563">
    <property type="entry name" value="EAL"/>
    <property type="match status" value="1"/>
</dbReference>
<gene>
    <name evidence="4" type="ORF">GPA26_22640</name>
</gene>
<dbReference type="InterPro" id="IPR050706">
    <property type="entry name" value="Cyclic-di-GMP_PDE-like"/>
</dbReference>
<dbReference type="PANTHER" id="PTHR33121">
    <property type="entry name" value="CYCLIC DI-GMP PHOSPHODIESTERASE PDEF"/>
    <property type="match status" value="1"/>
</dbReference>
<evidence type="ECO:0000313" key="5">
    <source>
        <dbReference type="Proteomes" id="UP000652074"/>
    </source>
</evidence>
<protein>
    <submittedName>
        <fullName evidence="4">EAL domain-containing protein</fullName>
    </submittedName>
</protein>
<evidence type="ECO:0000313" key="4">
    <source>
        <dbReference type="EMBL" id="NMF91267.1"/>
    </source>
</evidence>
<dbReference type="SUPFAM" id="SSF52172">
    <property type="entry name" value="CheY-like"/>
    <property type="match status" value="1"/>
</dbReference>
<organism evidence="4 5">
    <name type="scientific">Aromatoleum petrolei</name>
    <dbReference type="NCBI Taxonomy" id="76116"/>
    <lineage>
        <taxon>Bacteria</taxon>
        <taxon>Pseudomonadati</taxon>
        <taxon>Pseudomonadota</taxon>
        <taxon>Betaproteobacteria</taxon>
        <taxon>Rhodocyclales</taxon>
        <taxon>Rhodocyclaceae</taxon>
        <taxon>Aromatoleum</taxon>
    </lineage>
</organism>
<proteinExistence type="predicted"/>
<reference evidence="4 5" key="1">
    <citation type="submission" date="2019-12" db="EMBL/GenBank/DDBJ databases">
        <title>Comparative genomics gives insights into the taxonomy of the Azoarcus-Aromatoleum group and reveals separate origins of nif in the plant-associated Azoarcus and non-plant-associated Aromatoleum sub-groups.</title>
        <authorList>
            <person name="Lafos M."/>
            <person name="Maluk M."/>
            <person name="Batista M."/>
            <person name="Junghare M."/>
            <person name="Carmona M."/>
            <person name="Faoro H."/>
            <person name="Cruz L.M."/>
            <person name="Battistoni F."/>
            <person name="De Souza E."/>
            <person name="Pedrosa F."/>
            <person name="Chen W.-M."/>
            <person name="Poole P.S."/>
            <person name="Dixon R.A."/>
            <person name="James E.K."/>
        </authorList>
    </citation>
    <scope>NUCLEOTIDE SEQUENCE [LARGE SCALE GENOMIC DNA]</scope>
    <source>
        <strain evidence="4 5">ToN1</strain>
    </source>
</reference>
<evidence type="ECO:0000259" key="2">
    <source>
        <dbReference type="PROSITE" id="PS50110"/>
    </source>
</evidence>
<dbReference type="Gene3D" id="3.40.50.2300">
    <property type="match status" value="1"/>
</dbReference>
<feature type="domain" description="Response regulatory" evidence="2">
    <location>
        <begin position="2"/>
        <end position="124"/>
    </location>
</feature>
<dbReference type="EMBL" id="WTVR01000074">
    <property type="protein sequence ID" value="NMF91267.1"/>
    <property type="molecule type" value="Genomic_DNA"/>
</dbReference>
<dbReference type="PANTHER" id="PTHR33121:SF79">
    <property type="entry name" value="CYCLIC DI-GMP PHOSPHODIESTERASE PDED-RELATED"/>
    <property type="match status" value="1"/>
</dbReference>
<comment type="caution">
    <text evidence="4">The sequence shown here is derived from an EMBL/GenBank/DDBJ whole genome shotgun (WGS) entry which is preliminary data.</text>
</comment>
<dbReference type="Gene3D" id="3.20.20.450">
    <property type="entry name" value="EAL domain"/>
    <property type="match status" value="1"/>
</dbReference>
<dbReference type="InterPro" id="IPR001633">
    <property type="entry name" value="EAL_dom"/>
</dbReference>
<dbReference type="SUPFAM" id="SSF141868">
    <property type="entry name" value="EAL domain-like"/>
    <property type="match status" value="1"/>
</dbReference>
<dbReference type="SMART" id="SM00052">
    <property type="entry name" value="EAL"/>
    <property type="match status" value="1"/>
</dbReference>
<dbReference type="Pfam" id="PF00072">
    <property type="entry name" value="Response_reg"/>
    <property type="match status" value="1"/>
</dbReference>
<dbReference type="PROSITE" id="PS50110">
    <property type="entry name" value="RESPONSE_REGULATORY"/>
    <property type="match status" value="1"/>
</dbReference>
<dbReference type="InterPro" id="IPR035919">
    <property type="entry name" value="EAL_sf"/>
</dbReference>
<feature type="modified residue" description="4-aspartylphosphate" evidence="1">
    <location>
        <position position="54"/>
    </location>
</feature>
<evidence type="ECO:0000259" key="3">
    <source>
        <dbReference type="PROSITE" id="PS50883"/>
    </source>
</evidence>
<dbReference type="PROSITE" id="PS50883">
    <property type="entry name" value="EAL"/>
    <property type="match status" value="1"/>
</dbReference>